<dbReference type="PROSITE" id="PS50011">
    <property type="entry name" value="PROTEIN_KINASE_DOM"/>
    <property type="match status" value="1"/>
</dbReference>
<dbReference type="InterPro" id="IPR011009">
    <property type="entry name" value="Kinase-like_dom_sf"/>
</dbReference>
<feature type="region of interest" description="Disordered" evidence="7">
    <location>
        <begin position="800"/>
        <end position="823"/>
    </location>
</feature>
<feature type="region of interest" description="Disordered" evidence="7">
    <location>
        <begin position="628"/>
        <end position="667"/>
    </location>
</feature>
<feature type="compositionally biased region" description="Polar residues" evidence="7">
    <location>
        <begin position="946"/>
        <end position="957"/>
    </location>
</feature>
<dbReference type="PANTHER" id="PTHR43895">
    <property type="entry name" value="CALCIUM/CALMODULIN-DEPENDENT PROTEIN KINASE KINASE-RELATED"/>
    <property type="match status" value="1"/>
</dbReference>
<evidence type="ECO:0000256" key="4">
    <source>
        <dbReference type="ARBA" id="ARBA00022777"/>
    </source>
</evidence>
<comment type="caution">
    <text evidence="9">The sequence shown here is derived from an EMBL/GenBank/DDBJ whole genome shotgun (WGS) entry which is preliminary data.</text>
</comment>
<keyword evidence="2" id="KW-0808">Transferase</keyword>
<evidence type="ECO:0000313" key="9">
    <source>
        <dbReference type="EMBL" id="KAK5778390.1"/>
    </source>
</evidence>
<dbReference type="PROSITE" id="PS00108">
    <property type="entry name" value="PROTEIN_KINASE_ST"/>
    <property type="match status" value="1"/>
</dbReference>
<feature type="compositionally biased region" description="Basic residues" evidence="7">
    <location>
        <begin position="645"/>
        <end position="657"/>
    </location>
</feature>
<name>A0AAN7WK24_9SACH</name>
<feature type="domain" description="Protein kinase" evidence="8">
    <location>
        <begin position="63"/>
        <end position="426"/>
    </location>
</feature>
<evidence type="ECO:0000256" key="3">
    <source>
        <dbReference type="ARBA" id="ARBA00022741"/>
    </source>
</evidence>
<feature type="region of interest" description="Disordered" evidence="7">
    <location>
        <begin position="846"/>
        <end position="957"/>
    </location>
</feature>
<feature type="binding site" evidence="6">
    <location>
        <position position="92"/>
    </location>
    <ligand>
        <name>ATP</name>
        <dbReference type="ChEBI" id="CHEBI:30616"/>
    </ligand>
</feature>
<dbReference type="InterPro" id="IPR008271">
    <property type="entry name" value="Ser/Thr_kinase_AS"/>
</dbReference>
<dbReference type="Pfam" id="PF00069">
    <property type="entry name" value="Pkinase"/>
    <property type="match status" value="2"/>
</dbReference>
<feature type="region of interest" description="Disordered" evidence="7">
    <location>
        <begin position="1"/>
        <end position="23"/>
    </location>
</feature>
<dbReference type="GO" id="GO:0004674">
    <property type="term" value="F:protein serine/threonine kinase activity"/>
    <property type="evidence" value="ECO:0007669"/>
    <property type="project" value="UniProtKB-KW"/>
</dbReference>
<feature type="compositionally biased region" description="Low complexity" evidence="7">
    <location>
        <begin position="855"/>
        <end position="885"/>
    </location>
</feature>
<dbReference type="PANTHER" id="PTHR43895:SF152">
    <property type="entry name" value="SERINE_THREONINE-PROTEIN KINASE TOS3"/>
    <property type="match status" value="1"/>
</dbReference>
<dbReference type="InterPro" id="IPR000719">
    <property type="entry name" value="Prot_kinase_dom"/>
</dbReference>
<evidence type="ECO:0000313" key="10">
    <source>
        <dbReference type="Proteomes" id="UP001306508"/>
    </source>
</evidence>
<feature type="compositionally biased region" description="Polar residues" evidence="7">
    <location>
        <begin position="628"/>
        <end position="642"/>
    </location>
</feature>
<proteinExistence type="predicted"/>
<reference evidence="10" key="1">
    <citation type="submission" date="2023-07" db="EMBL/GenBank/DDBJ databases">
        <title>A draft genome of Kazachstania heterogenica Y-27499.</title>
        <authorList>
            <person name="Donic C."/>
            <person name="Kralova J.S."/>
            <person name="Fidel L."/>
            <person name="Ben-Dor S."/>
            <person name="Jung S."/>
        </authorList>
    </citation>
    <scope>NUCLEOTIDE SEQUENCE [LARGE SCALE GENOMIC DNA]</scope>
    <source>
        <strain evidence="10">Y27499</strain>
    </source>
</reference>
<dbReference type="SMART" id="SM00220">
    <property type="entry name" value="S_TKc"/>
    <property type="match status" value="1"/>
</dbReference>
<feature type="region of interest" description="Disordered" evidence="7">
    <location>
        <begin position="515"/>
        <end position="576"/>
    </location>
</feature>
<dbReference type="InterPro" id="IPR017441">
    <property type="entry name" value="Protein_kinase_ATP_BS"/>
</dbReference>
<keyword evidence="3 6" id="KW-0547">Nucleotide-binding</keyword>
<protein>
    <recommendedName>
        <fullName evidence="8">Protein kinase domain-containing protein</fullName>
    </recommendedName>
</protein>
<dbReference type="EMBL" id="JAWIZZ010000053">
    <property type="protein sequence ID" value="KAK5778390.1"/>
    <property type="molecule type" value="Genomic_DNA"/>
</dbReference>
<evidence type="ECO:0000256" key="5">
    <source>
        <dbReference type="ARBA" id="ARBA00022840"/>
    </source>
</evidence>
<dbReference type="GO" id="GO:0007165">
    <property type="term" value="P:signal transduction"/>
    <property type="evidence" value="ECO:0007669"/>
    <property type="project" value="TreeGrafter"/>
</dbReference>
<dbReference type="GO" id="GO:0005524">
    <property type="term" value="F:ATP binding"/>
    <property type="evidence" value="ECO:0007669"/>
    <property type="project" value="UniProtKB-UniRule"/>
</dbReference>
<dbReference type="SUPFAM" id="SSF56112">
    <property type="entry name" value="Protein kinase-like (PK-like)"/>
    <property type="match status" value="1"/>
</dbReference>
<organism evidence="9 10">
    <name type="scientific">Arxiozyma heterogenica</name>
    <dbReference type="NCBI Taxonomy" id="278026"/>
    <lineage>
        <taxon>Eukaryota</taxon>
        <taxon>Fungi</taxon>
        <taxon>Dikarya</taxon>
        <taxon>Ascomycota</taxon>
        <taxon>Saccharomycotina</taxon>
        <taxon>Saccharomycetes</taxon>
        <taxon>Saccharomycetales</taxon>
        <taxon>Saccharomycetaceae</taxon>
        <taxon>Arxiozyma</taxon>
    </lineage>
</organism>
<dbReference type="Proteomes" id="UP001306508">
    <property type="component" value="Unassembled WGS sequence"/>
</dbReference>
<sequence>MKSLSRSHLLESTDNHSNNHIISNSSISNRFSSSFSSSNSVKETNKITLSYDPKNKLQILNQFEIIREIGIGTHSKVKLGYDLSLHKPVAIKIMNRKERKRSQFKFEQNLKIKQEINCLKLINKHRNIIQLFEILDDFQSRKIYLIMEYCPGGEIKWCPETVNELDASGPPQWSFQRVREMVRDVILGLEYLHHKGIIHRDIKPANLLISNNNIVKISDFSISVIINESHQNNSKYNIISSPSTTTTATSSIPSSSASSCLSGTTTTNTEVGSNIDYLQLIKTEGTPAFFAPELCLGYDAWNKFKLPSNDTTSNRSSNTNSSTNSTTNTDNYFLSTKIDVWALGITTFCLLFGMLPFKSKFELELFNKIINDPVKYPEYVDLMTNNISEITSIQEYELAKDFIEQLLIKNPFNRISVTECKKHPFICFDFNNKIINDSRTKDSKLLQKLNFLTKQDEENIVTLDNNKDDNENNIAQFCTDTDAFNKGHKIDSFLNPTNSLTMTENPSLVNIHKHKLPTINPIPPIKKSIKSLNKKTRNKRNKSKETLDNNENSDSTNCNNNDNNNSNENCNNDNYDSNSSNTMVNLPINSSFASLDSFYIENFAMTKLIQEDSEALNSKFKSASQPIVTEPIPNTKSSQNDLTMPRRRRKRHSKNKKNIGNIYNDNNSIKTNSSIRLNIHDLNSQPSSRIPSNHKLLQSPTFGQNFSSFSSNLTSSSNGSINKDLYKGRVSPNSPLNSDLLPRSKFIDSQLESPISSFNPISFDNKNKEIGKHSFNKDNQYNEKDIFNAVYKSSINKNINSPMGNSRSPIESDVSLSPSQPSYHITSTDASVVSFRNMPQFSDLIPSGPITPLESSSSAMSSTCSSSTLSSSISTSSSYSSSSSNHDSDSGEELILNIGHSGHTRRQLSQQAQNLNSVKTNDKDLVRKNSTISTPSRKIYSRKESPQSTSNKVSDTNSIDTENIISGKFIGGDMDSRKLLKDVLNHNSFTNNNKENMDNKI</sequence>
<dbReference type="Gene3D" id="3.30.200.20">
    <property type="entry name" value="Phosphorylase Kinase, domain 1"/>
    <property type="match status" value="1"/>
</dbReference>
<keyword evidence="5 6" id="KW-0067">ATP-binding</keyword>
<gene>
    <name evidence="9" type="ORF">RI543_004052</name>
</gene>
<keyword evidence="1" id="KW-0723">Serine/threonine-protein kinase</keyword>
<dbReference type="CDD" id="cd14008">
    <property type="entry name" value="STKc_LKB1_CaMKK"/>
    <property type="match status" value="1"/>
</dbReference>
<evidence type="ECO:0000256" key="7">
    <source>
        <dbReference type="SAM" id="MobiDB-lite"/>
    </source>
</evidence>
<evidence type="ECO:0000256" key="1">
    <source>
        <dbReference type="ARBA" id="ARBA00022527"/>
    </source>
</evidence>
<evidence type="ECO:0000259" key="8">
    <source>
        <dbReference type="PROSITE" id="PS50011"/>
    </source>
</evidence>
<evidence type="ECO:0000256" key="2">
    <source>
        <dbReference type="ARBA" id="ARBA00022679"/>
    </source>
</evidence>
<evidence type="ECO:0000256" key="6">
    <source>
        <dbReference type="PROSITE-ProRule" id="PRU10141"/>
    </source>
</evidence>
<keyword evidence="4" id="KW-0418">Kinase</keyword>
<dbReference type="PROSITE" id="PS00107">
    <property type="entry name" value="PROTEIN_KINASE_ATP"/>
    <property type="match status" value="1"/>
</dbReference>
<dbReference type="Gene3D" id="1.10.510.10">
    <property type="entry name" value="Transferase(Phosphotransferase) domain 1"/>
    <property type="match status" value="1"/>
</dbReference>
<feature type="compositionally biased region" description="Polar residues" evidence="7">
    <location>
        <begin position="907"/>
        <end position="919"/>
    </location>
</feature>
<feature type="compositionally biased region" description="Basic residues" evidence="7">
    <location>
        <begin position="527"/>
        <end position="542"/>
    </location>
</feature>
<keyword evidence="10" id="KW-1185">Reference proteome</keyword>
<dbReference type="AlphaFoldDB" id="A0AAN7WK24"/>
<feature type="compositionally biased region" description="Low complexity" evidence="7">
    <location>
        <begin position="549"/>
        <end position="576"/>
    </location>
</feature>
<accession>A0AAN7WK24</accession>